<feature type="compositionally biased region" description="Polar residues" evidence="1">
    <location>
        <begin position="144"/>
        <end position="165"/>
    </location>
</feature>
<feature type="compositionally biased region" description="Low complexity" evidence="1">
    <location>
        <begin position="105"/>
        <end position="131"/>
    </location>
</feature>
<feature type="region of interest" description="Disordered" evidence="1">
    <location>
        <begin position="1"/>
        <end position="49"/>
    </location>
</feature>
<organism evidence="2 3">
    <name type="scientific">Lutzomyia longipalpis</name>
    <name type="common">Sand fly</name>
    <dbReference type="NCBI Taxonomy" id="7200"/>
    <lineage>
        <taxon>Eukaryota</taxon>
        <taxon>Metazoa</taxon>
        <taxon>Ecdysozoa</taxon>
        <taxon>Arthropoda</taxon>
        <taxon>Hexapoda</taxon>
        <taxon>Insecta</taxon>
        <taxon>Pterygota</taxon>
        <taxon>Neoptera</taxon>
        <taxon>Endopterygota</taxon>
        <taxon>Diptera</taxon>
        <taxon>Nematocera</taxon>
        <taxon>Psychodoidea</taxon>
        <taxon>Psychodidae</taxon>
        <taxon>Lutzomyia</taxon>
        <taxon>Lutzomyia</taxon>
    </lineage>
</organism>
<evidence type="ECO:0000313" key="3">
    <source>
        <dbReference type="Proteomes" id="UP000092461"/>
    </source>
</evidence>
<keyword evidence="3" id="KW-1185">Reference proteome</keyword>
<dbReference type="EMBL" id="AJWK01004538">
    <property type="status" value="NOT_ANNOTATED_CDS"/>
    <property type="molecule type" value="Genomic_DNA"/>
</dbReference>
<dbReference type="VEuPathDB" id="VectorBase:LLONM1_010124"/>
<sequence>MNVNGPTEVAVSAAAGRTSRPSASGQPFGVQQPAGQQPPAQPPQATLQQIPVENGVDFRHSAVSAVTITSHQPPSSSNVSMNVNGPTEVAVSAAAGRTSRPSASGQPFGVQQPAGQQPPAQPPQATLQQIPVENGVDFRHSAVSAVTITPHQPPSGSNVRHSPVTQPFVAQAAVGGRQSASSSSDPSSRSRLGGPTAGASVFQAQQTTSSYQKLALLQQQQQAHTIRRDDGQVKPS</sequence>
<dbReference type="AlphaFoldDB" id="A0A1B0GHE7"/>
<evidence type="ECO:0000313" key="2">
    <source>
        <dbReference type="EnsemblMetazoa" id="LLOJ001237-PA"/>
    </source>
</evidence>
<dbReference type="EMBL" id="AJWK01004539">
    <property type="status" value="NOT_ANNOTATED_CDS"/>
    <property type="molecule type" value="Genomic_DNA"/>
</dbReference>
<evidence type="ECO:0000256" key="1">
    <source>
        <dbReference type="SAM" id="MobiDB-lite"/>
    </source>
</evidence>
<name>A0A1B0GHE7_LUTLO</name>
<dbReference type="Proteomes" id="UP000092461">
    <property type="component" value="Unassembled WGS sequence"/>
</dbReference>
<feature type="compositionally biased region" description="Low complexity" evidence="1">
    <location>
        <begin position="75"/>
        <end position="84"/>
    </location>
</feature>
<accession>A0A1B0GHE7</accession>
<reference evidence="2" key="1">
    <citation type="submission" date="2020-05" db="UniProtKB">
        <authorList>
            <consortium name="EnsemblMetazoa"/>
        </authorList>
    </citation>
    <scope>IDENTIFICATION</scope>
    <source>
        <strain evidence="2">Jacobina</strain>
    </source>
</reference>
<feature type="compositionally biased region" description="Low complexity" evidence="1">
    <location>
        <begin position="25"/>
        <end position="49"/>
    </location>
</feature>
<protein>
    <submittedName>
        <fullName evidence="2">Uncharacterized protein</fullName>
    </submittedName>
</protein>
<proteinExistence type="predicted"/>
<feature type="region of interest" description="Disordered" evidence="1">
    <location>
        <begin position="68"/>
        <end position="204"/>
    </location>
</feature>
<dbReference type="VEuPathDB" id="VectorBase:LLOJ001237"/>
<dbReference type="EnsemblMetazoa" id="LLOJ001237-RA">
    <property type="protein sequence ID" value="LLOJ001237-PA"/>
    <property type="gene ID" value="LLOJ001237"/>
</dbReference>
<feature type="compositionally biased region" description="Low complexity" evidence="1">
    <location>
        <begin position="175"/>
        <end position="194"/>
    </location>
</feature>